<protein>
    <submittedName>
        <fullName evidence="2">Uncharacterized protein</fullName>
    </submittedName>
</protein>
<evidence type="ECO:0000256" key="1">
    <source>
        <dbReference type="SAM" id="Phobius"/>
    </source>
</evidence>
<gene>
    <name evidence="2" type="ORF">Q9K01_14235</name>
</gene>
<proteinExistence type="predicted"/>
<evidence type="ECO:0000313" key="2">
    <source>
        <dbReference type="EMBL" id="MDP4540781.1"/>
    </source>
</evidence>
<organism evidence="2 3">
    <name type="scientific">Qipengyuania benthica</name>
    <dbReference type="NCBI Taxonomy" id="3067651"/>
    <lineage>
        <taxon>Bacteria</taxon>
        <taxon>Pseudomonadati</taxon>
        <taxon>Pseudomonadota</taxon>
        <taxon>Alphaproteobacteria</taxon>
        <taxon>Sphingomonadales</taxon>
        <taxon>Erythrobacteraceae</taxon>
        <taxon>Qipengyuania</taxon>
    </lineage>
</organism>
<dbReference type="Proteomes" id="UP001235664">
    <property type="component" value="Unassembled WGS sequence"/>
</dbReference>
<keyword evidence="3" id="KW-1185">Reference proteome</keyword>
<feature type="transmembrane region" description="Helical" evidence="1">
    <location>
        <begin position="6"/>
        <end position="28"/>
    </location>
</feature>
<name>A0ABT9HBT1_9SPHN</name>
<comment type="caution">
    <text evidence="2">The sequence shown here is derived from an EMBL/GenBank/DDBJ whole genome shotgun (WGS) entry which is preliminary data.</text>
</comment>
<reference evidence="2 3" key="1">
    <citation type="submission" date="2023-08" db="EMBL/GenBank/DDBJ databases">
        <title>genomic of DY56.</title>
        <authorList>
            <person name="Wang Y."/>
        </authorList>
    </citation>
    <scope>NUCLEOTIDE SEQUENCE [LARGE SCALE GENOMIC DNA]</scope>
    <source>
        <strain evidence="2 3">DY56-A-20</strain>
    </source>
</reference>
<dbReference type="RefSeq" id="WP_305930783.1">
    <property type="nucleotide sequence ID" value="NZ_JAVAIL010000006.1"/>
</dbReference>
<evidence type="ECO:0000313" key="3">
    <source>
        <dbReference type="Proteomes" id="UP001235664"/>
    </source>
</evidence>
<dbReference type="EMBL" id="JAVAIL010000006">
    <property type="protein sequence ID" value="MDP4540781.1"/>
    <property type="molecule type" value="Genomic_DNA"/>
</dbReference>
<keyword evidence="1" id="KW-0472">Membrane</keyword>
<keyword evidence="1" id="KW-0812">Transmembrane</keyword>
<keyword evidence="1" id="KW-1133">Transmembrane helix</keyword>
<accession>A0ABT9HBT1</accession>
<sequence length="48" mass="4599">MPDSLVHLLSGLAALLIVGAAMTAVLVLPPAASPGRPGATVLVVPGLA</sequence>